<evidence type="ECO:0000256" key="4">
    <source>
        <dbReference type="ARBA" id="ARBA00023136"/>
    </source>
</evidence>
<dbReference type="Proteomes" id="UP000016932">
    <property type="component" value="Unassembled WGS sequence"/>
</dbReference>
<feature type="transmembrane region" description="Helical" evidence="5">
    <location>
        <begin position="464"/>
        <end position="484"/>
    </location>
</feature>
<dbReference type="EMBL" id="KB446562">
    <property type="protein sequence ID" value="EME79374.1"/>
    <property type="molecule type" value="Genomic_DNA"/>
</dbReference>
<evidence type="ECO:0000256" key="1">
    <source>
        <dbReference type="ARBA" id="ARBA00004141"/>
    </source>
</evidence>
<feature type="transmembrane region" description="Helical" evidence="5">
    <location>
        <begin position="192"/>
        <end position="212"/>
    </location>
</feature>
<dbReference type="OrthoDB" id="196103at2759"/>
<evidence type="ECO:0000256" key="3">
    <source>
        <dbReference type="ARBA" id="ARBA00022989"/>
    </source>
</evidence>
<feature type="transmembrane region" description="Helical" evidence="5">
    <location>
        <begin position="105"/>
        <end position="123"/>
    </location>
</feature>
<feature type="transmembrane region" description="Helical" evidence="5">
    <location>
        <begin position="358"/>
        <end position="375"/>
    </location>
</feature>
<dbReference type="KEGG" id="pfj:MYCFIDRAFT_204797"/>
<gene>
    <name evidence="6" type="ORF">MYCFIDRAFT_204797</name>
</gene>
<evidence type="ECO:0000313" key="6">
    <source>
        <dbReference type="EMBL" id="EME79374.1"/>
    </source>
</evidence>
<feature type="transmembrane region" description="Helical" evidence="5">
    <location>
        <begin position="143"/>
        <end position="160"/>
    </location>
</feature>
<keyword evidence="2 5" id="KW-0812">Transmembrane</keyword>
<evidence type="ECO:0000256" key="2">
    <source>
        <dbReference type="ARBA" id="ARBA00022692"/>
    </source>
</evidence>
<dbReference type="AlphaFoldDB" id="M2ZJU2"/>
<dbReference type="eggNOG" id="KOG3098">
    <property type="taxonomic scope" value="Eukaryota"/>
</dbReference>
<dbReference type="GO" id="GO:0016020">
    <property type="term" value="C:membrane"/>
    <property type="evidence" value="ECO:0007669"/>
    <property type="project" value="UniProtKB-SubCell"/>
</dbReference>
<feature type="transmembrane region" description="Helical" evidence="5">
    <location>
        <begin position="232"/>
        <end position="253"/>
    </location>
</feature>
<feature type="transmembrane region" description="Helical" evidence="5">
    <location>
        <begin position="387"/>
        <end position="407"/>
    </location>
</feature>
<protein>
    <recommendedName>
        <fullName evidence="8">Major facilitator superfamily (MFS) profile domain-containing protein</fullName>
    </recommendedName>
</protein>
<organism evidence="6 7">
    <name type="scientific">Pseudocercospora fijiensis (strain CIRAD86)</name>
    <name type="common">Black leaf streak disease fungus</name>
    <name type="synonym">Mycosphaerella fijiensis</name>
    <dbReference type="NCBI Taxonomy" id="383855"/>
    <lineage>
        <taxon>Eukaryota</taxon>
        <taxon>Fungi</taxon>
        <taxon>Dikarya</taxon>
        <taxon>Ascomycota</taxon>
        <taxon>Pezizomycotina</taxon>
        <taxon>Dothideomycetes</taxon>
        <taxon>Dothideomycetidae</taxon>
        <taxon>Mycosphaerellales</taxon>
        <taxon>Mycosphaerellaceae</taxon>
        <taxon>Pseudocercospora</taxon>
    </lineage>
</organism>
<dbReference type="InterPro" id="IPR010291">
    <property type="entry name" value="Ion_channel_UNC-93"/>
</dbReference>
<dbReference type="PANTHER" id="PTHR23294:SF59">
    <property type="entry name" value="UNC93-LIKE PROTEIN C922.05C"/>
    <property type="match status" value="1"/>
</dbReference>
<feature type="transmembrane region" description="Helical" evidence="5">
    <location>
        <begin position="320"/>
        <end position="338"/>
    </location>
</feature>
<dbReference type="SUPFAM" id="SSF103473">
    <property type="entry name" value="MFS general substrate transporter"/>
    <property type="match status" value="1"/>
</dbReference>
<evidence type="ECO:0008006" key="8">
    <source>
        <dbReference type="Google" id="ProtNLM"/>
    </source>
</evidence>
<feature type="transmembrane region" description="Helical" evidence="5">
    <location>
        <begin position="496"/>
        <end position="517"/>
    </location>
</feature>
<sequence>MISSTFAQHAMRSCCTSLSASIVVDRYRPLHLIPITHSCTKVNDIDCLILLTMAHQPEKVPLQLRTHDTAPRGREPPRDDALIPLGWKYKQFFGLPYYASPQLQLVLVAFICFLCPGMFNAVNGLGGGGQAFDQSPASSDSNSALYATFAVVGFFAGTITNTLGIKFALGFGGIGYSVYISAYLCYNHTFNYGYIVFAGFFLGCCAGVLWSAQGQIMMSYPNEASKGRYISWFWAIFNLGGVIGSLVPLAQNIHNTSSERVSDGTYIGFLCLTFAGALLAWTLVDAKHVVRMDGSRVILMKNPTWKTELLGLWETIFTDPYILCLFPMFFASNWFYTYQFNDVNLAQFNIRTRSLNNTLYWLAQIAGSGMFGFALDINKIRRATRAILAWVALLVLTFAIWGGGYAFQMGYTRAQVKATPDERRRDWTDSDYIGPMFLYIFYGFYDAAWQTFMGAMTNNGRKLANFAGFYKGIQSAGAAIIWRLDGLDNAPEYMTLFISNWVLLAGSLVIAAPVMFWKIRDTVSLEDDLRFTDETMDDITLSIPKMFQFYNPNL</sequence>
<dbReference type="Gene3D" id="1.20.1250.20">
    <property type="entry name" value="MFS general substrate transporter like domains"/>
    <property type="match status" value="1"/>
</dbReference>
<feature type="transmembrane region" description="Helical" evidence="5">
    <location>
        <begin position="167"/>
        <end position="186"/>
    </location>
</feature>
<keyword evidence="7" id="KW-1185">Reference proteome</keyword>
<dbReference type="InterPro" id="IPR051617">
    <property type="entry name" value="UNC-93-like_regulator"/>
</dbReference>
<evidence type="ECO:0000256" key="5">
    <source>
        <dbReference type="SAM" id="Phobius"/>
    </source>
</evidence>
<dbReference type="HOGENOM" id="CLU_030884_1_2_1"/>
<feature type="transmembrane region" description="Helical" evidence="5">
    <location>
        <begin position="432"/>
        <end position="452"/>
    </location>
</feature>
<name>M2ZJU2_PSEFD</name>
<keyword evidence="3 5" id="KW-1133">Transmembrane helix</keyword>
<feature type="transmembrane region" description="Helical" evidence="5">
    <location>
        <begin position="265"/>
        <end position="284"/>
    </location>
</feature>
<dbReference type="Pfam" id="PF05978">
    <property type="entry name" value="UNC-93"/>
    <property type="match status" value="1"/>
</dbReference>
<accession>M2ZJU2</accession>
<dbReference type="InterPro" id="IPR036259">
    <property type="entry name" value="MFS_trans_sf"/>
</dbReference>
<keyword evidence="4 5" id="KW-0472">Membrane</keyword>
<dbReference type="PANTHER" id="PTHR23294">
    <property type="entry name" value="ET TRANSLATION PRODUCT-RELATED"/>
    <property type="match status" value="1"/>
</dbReference>
<dbReference type="GeneID" id="19336317"/>
<dbReference type="VEuPathDB" id="FungiDB:MYCFIDRAFT_204797"/>
<reference evidence="6 7" key="1">
    <citation type="journal article" date="2012" name="PLoS Pathog.">
        <title>Diverse lifestyles and strategies of plant pathogenesis encoded in the genomes of eighteen Dothideomycetes fungi.</title>
        <authorList>
            <person name="Ohm R.A."/>
            <person name="Feau N."/>
            <person name="Henrissat B."/>
            <person name="Schoch C.L."/>
            <person name="Horwitz B.A."/>
            <person name="Barry K.W."/>
            <person name="Condon B.J."/>
            <person name="Copeland A.C."/>
            <person name="Dhillon B."/>
            <person name="Glaser F."/>
            <person name="Hesse C.N."/>
            <person name="Kosti I."/>
            <person name="LaButti K."/>
            <person name="Lindquist E.A."/>
            <person name="Lucas S."/>
            <person name="Salamov A.A."/>
            <person name="Bradshaw R.E."/>
            <person name="Ciuffetti L."/>
            <person name="Hamelin R.C."/>
            <person name="Kema G.H.J."/>
            <person name="Lawrence C."/>
            <person name="Scott J.A."/>
            <person name="Spatafora J.W."/>
            <person name="Turgeon B.G."/>
            <person name="de Wit P.J.G.M."/>
            <person name="Zhong S."/>
            <person name="Goodwin S.B."/>
            <person name="Grigoriev I.V."/>
        </authorList>
    </citation>
    <scope>NUCLEOTIDE SEQUENCE [LARGE SCALE GENOMIC DNA]</scope>
    <source>
        <strain evidence="6 7">CIRAD86</strain>
    </source>
</reference>
<comment type="subcellular location">
    <subcellularLocation>
        <location evidence="1">Membrane</location>
        <topology evidence="1">Multi-pass membrane protein</topology>
    </subcellularLocation>
</comment>
<proteinExistence type="predicted"/>
<dbReference type="CDD" id="cd06178">
    <property type="entry name" value="MFS_unc93-like"/>
    <property type="match status" value="1"/>
</dbReference>
<evidence type="ECO:0000313" key="7">
    <source>
        <dbReference type="Proteomes" id="UP000016932"/>
    </source>
</evidence>
<dbReference type="RefSeq" id="XP_007930099.1">
    <property type="nucleotide sequence ID" value="XM_007931908.1"/>
</dbReference>